<name>A0ABP9Y4R2_9FUNG</name>
<organism evidence="2 3">
    <name type="scientific">Helicostylum pulchrum</name>
    <dbReference type="NCBI Taxonomy" id="562976"/>
    <lineage>
        <taxon>Eukaryota</taxon>
        <taxon>Fungi</taxon>
        <taxon>Fungi incertae sedis</taxon>
        <taxon>Mucoromycota</taxon>
        <taxon>Mucoromycotina</taxon>
        <taxon>Mucoromycetes</taxon>
        <taxon>Mucorales</taxon>
        <taxon>Mucorineae</taxon>
        <taxon>Mucoraceae</taxon>
        <taxon>Helicostylum</taxon>
    </lineage>
</organism>
<accession>A0ABP9Y4R2</accession>
<evidence type="ECO:0000313" key="3">
    <source>
        <dbReference type="Proteomes" id="UP001476247"/>
    </source>
</evidence>
<keyword evidence="3" id="KW-1185">Reference proteome</keyword>
<feature type="chain" id="PRO_5045628811" evidence="1">
    <location>
        <begin position="18"/>
        <end position="140"/>
    </location>
</feature>
<reference evidence="2 3" key="1">
    <citation type="submission" date="2024-04" db="EMBL/GenBank/DDBJ databases">
        <title>genome sequences of Mucor flavus KT1a and Helicostylum pulchrum KT1b strains isolation_sourced from the surface of a dry-aged beef.</title>
        <authorList>
            <person name="Toyotome T."/>
            <person name="Hosono M."/>
            <person name="Torimaru M."/>
            <person name="Fukuda K."/>
            <person name="Mikami N."/>
        </authorList>
    </citation>
    <scope>NUCLEOTIDE SEQUENCE [LARGE SCALE GENOMIC DNA]</scope>
    <source>
        <strain evidence="2 3">KT1b</strain>
    </source>
</reference>
<proteinExistence type="predicted"/>
<dbReference type="EMBL" id="BAABUJ010000021">
    <property type="protein sequence ID" value="GAA5801956.1"/>
    <property type="molecule type" value="Genomic_DNA"/>
</dbReference>
<gene>
    <name evidence="2" type="ORF">HPULCUR_007414</name>
</gene>
<evidence type="ECO:0000313" key="2">
    <source>
        <dbReference type="EMBL" id="GAA5801956.1"/>
    </source>
</evidence>
<dbReference type="Proteomes" id="UP001476247">
    <property type="component" value="Unassembled WGS sequence"/>
</dbReference>
<feature type="signal peptide" evidence="1">
    <location>
        <begin position="1"/>
        <end position="17"/>
    </location>
</feature>
<keyword evidence="1" id="KW-0732">Signal</keyword>
<sequence>MKLLSLGCLLLVSYAHAFCVYNFTDDDSVWVRQMPRFTGGTYTSRFKHENIGPGDSQCCHFSIHDCNTTGDPNTILQLAFQTTHDGVAKDFMFTVTLPAGGWVEIRGESGASPEAFVFTDVGDKYDHEFINNPRGVLLLK</sequence>
<protein>
    <submittedName>
        <fullName evidence="2">Uncharacterized protein</fullName>
    </submittedName>
</protein>
<comment type="caution">
    <text evidence="2">The sequence shown here is derived from an EMBL/GenBank/DDBJ whole genome shotgun (WGS) entry which is preliminary data.</text>
</comment>
<evidence type="ECO:0000256" key="1">
    <source>
        <dbReference type="SAM" id="SignalP"/>
    </source>
</evidence>